<dbReference type="PANTHER" id="PTHR32182:SF0">
    <property type="entry name" value="DNA REPLICATION AND REPAIR PROTEIN RECF"/>
    <property type="match status" value="1"/>
</dbReference>
<keyword evidence="2" id="KW-0234">DNA repair</keyword>
<feature type="region of interest" description="Disordered" evidence="4">
    <location>
        <begin position="715"/>
        <end position="740"/>
    </location>
</feature>
<accession>A0A6P2C554</accession>
<evidence type="ECO:0000256" key="3">
    <source>
        <dbReference type="ARBA" id="ARBA00023236"/>
    </source>
</evidence>
<protein>
    <recommendedName>
        <fullName evidence="7">ATP-dependent exonuclease SbcCD, C subunit-like protein</fullName>
    </recommendedName>
</protein>
<keyword evidence="1" id="KW-0227">DNA damage</keyword>
<dbReference type="OrthoDB" id="174137at2"/>
<keyword evidence="3" id="KW-0742">SOS response</keyword>
<dbReference type="GO" id="GO:0000731">
    <property type="term" value="P:DNA synthesis involved in DNA repair"/>
    <property type="evidence" value="ECO:0007669"/>
    <property type="project" value="TreeGrafter"/>
</dbReference>
<evidence type="ECO:0000256" key="1">
    <source>
        <dbReference type="ARBA" id="ARBA00022763"/>
    </source>
</evidence>
<dbReference type="PANTHER" id="PTHR32182">
    <property type="entry name" value="DNA REPLICATION AND REPAIR PROTEIN RECF"/>
    <property type="match status" value="1"/>
</dbReference>
<dbReference type="InterPro" id="IPR027417">
    <property type="entry name" value="P-loop_NTPase"/>
</dbReference>
<evidence type="ECO:0000256" key="4">
    <source>
        <dbReference type="SAM" id="MobiDB-lite"/>
    </source>
</evidence>
<proteinExistence type="predicted"/>
<dbReference type="Pfam" id="PF13555">
    <property type="entry name" value="AAA_29"/>
    <property type="match status" value="1"/>
</dbReference>
<reference evidence="5 6" key="1">
    <citation type="submission" date="2018-11" db="EMBL/GenBank/DDBJ databases">
        <title>Trebonia kvetii gen.nov., sp.nov., a novel acidophilic actinobacterium, and proposal of the new actinobacterial family Treboniaceae fam. nov.</title>
        <authorList>
            <person name="Rapoport D."/>
            <person name="Sagova-Mareckova M."/>
            <person name="Sedlacek I."/>
            <person name="Provaznik J."/>
            <person name="Kralova S."/>
            <person name="Pavlinic D."/>
            <person name="Benes V."/>
            <person name="Kopecky J."/>
        </authorList>
    </citation>
    <scope>NUCLEOTIDE SEQUENCE [LARGE SCALE GENOMIC DNA]</scope>
    <source>
        <strain evidence="5 6">15Tr583</strain>
    </source>
</reference>
<dbReference type="AlphaFoldDB" id="A0A6P2C554"/>
<feature type="compositionally biased region" description="Basic and acidic residues" evidence="4">
    <location>
        <begin position="715"/>
        <end position="731"/>
    </location>
</feature>
<dbReference type="EMBL" id="RPFW01000001">
    <property type="protein sequence ID" value="TVZ06388.1"/>
    <property type="molecule type" value="Genomic_DNA"/>
</dbReference>
<dbReference type="SUPFAM" id="SSF52540">
    <property type="entry name" value="P-loop containing nucleoside triphosphate hydrolases"/>
    <property type="match status" value="1"/>
</dbReference>
<evidence type="ECO:0008006" key="7">
    <source>
        <dbReference type="Google" id="ProtNLM"/>
    </source>
</evidence>
<comment type="caution">
    <text evidence="5">The sequence shown here is derived from an EMBL/GenBank/DDBJ whole genome shotgun (WGS) entry which is preliminary data.</text>
</comment>
<dbReference type="RefSeq" id="WP_145851143.1">
    <property type="nucleotide sequence ID" value="NZ_RPFW01000001.1"/>
</dbReference>
<dbReference type="GO" id="GO:0006302">
    <property type="term" value="P:double-strand break repair"/>
    <property type="evidence" value="ECO:0007669"/>
    <property type="project" value="TreeGrafter"/>
</dbReference>
<sequence>MTSGQPLSGFRLSRLEVRNWGTFDDLVWTLRADGRNTLVTGDIGSGKSTIVDAVTTLLLPANRISYNKAAGAEAKERSLRSYVLGFYKSEQNEATGTTRPIALRDATKFSVILGVFTNEGYDAAVTLAQVFWMRNGDVGGQPDRFYVTADTPLSIAGDFLEFGGDMARLRKRLKSADGVRLHDAFPEYGRDFRRRLGIESEQAMELFHQTVSMKSVGNLTEFVREHMLEPFNAAQATKDIVAHFEHLTSAHEAVLRAQAQLTALTPLLADCDTHDRLAGEIAALSAQREALRYYFADHKARLLDGLLTQLDSERVRLTVHRKRLDERLAGLRERETRLNVDRAGHGGNQLGDIERQLRETGQARDARMSRHQHFCALLEQAGLEAVETAAHFAARRRQIDTARAEVDGELADAQRGLTAAGVAKQQLDAEAAEVNAELRSLRERKSNIPKRQLDLRAQLCRELRLAADTLPFAGELIAVRPQESDWEGAAERLLHSFALSVLVPDEHYRAVSDWIDGNHLRERIVYYRVPAAALAGRVSPPEPGRGTLAAKLEVKDTVFAAWLERELAGRADAECVETMAEFRRTTRAVTKAGQIKGGVRHEKDDRYRIDDRSRYVLGWSNERKIGALLARAEALAARLAEAGRLLAGHETAVKAAITQGQVLAGLAQTRDFADIDYQSAVNRIVELTRERERLVAASTELARLDADLETVRRQISDADDERSKAGDKLGRTEQSLSDASDELDGARAVLAEPAAEAAAAHFGAIGDLLAAAGQPLPEKHGACDRAESNAGRELMSRADKVGDRKTRLASRIASAMTSFRNAYPVETAELDSAVEAAGGYRELHKRLADDDLPRFQDQFKTYLNQNTIREIAQFQAQLIRQSDLIRERIDTINRSLYDVDYNAGRYIRLEPQQTPNVEIRDFRADLRACTDDAVSSAAADDQYSEQKFLQVKRIIERFKGREGLTDADQKWTRQVTDVRNWYTFTASERFREDDSEYETYADSSGKSGGQKEKLAYTILAASFVYQFKLERDAPKSRTFRFVVIDEAFGRGSDESTRFALELFERLGLQLLIVTPLQKIHVIEPHVSAVGFVDNPTSRYSRLRTLTIEEYQAERITRALGAPVAVA</sequence>
<dbReference type="Proteomes" id="UP000460272">
    <property type="component" value="Unassembled WGS sequence"/>
</dbReference>
<organism evidence="5 6">
    <name type="scientific">Trebonia kvetii</name>
    <dbReference type="NCBI Taxonomy" id="2480626"/>
    <lineage>
        <taxon>Bacteria</taxon>
        <taxon>Bacillati</taxon>
        <taxon>Actinomycetota</taxon>
        <taxon>Actinomycetes</taxon>
        <taxon>Streptosporangiales</taxon>
        <taxon>Treboniaceae</taxon>
        <taxon>Trebonia</taxon>
    </lineage>
</organism>
<dbReference type="Pfam" id="PF13558">
    <property type="entry name" value="SbcC_Walker_B"/>
    <property type="match status" value="1"/>
</dbReference>
<dbReference type="Gene3D" id="3.40.50.300">
    <property type="entry name" value="P-loop containing nucleotide triphosphate hydrolases"/>
    <property type="match status" value="1"/>
</dbReference>
<evidence type="ECO:0000313" key="6">
    <source>
        <dbReference type="Proteomes" id="UP000460272"/>
    </source>
</evidence>
<evidence type="ECO:0000256" key="2">
    <source>
        <dbReference type="ARBA" id="ARBA00023204"/>
    </source>
</evidence>
<name>A0A6P2C554_9ACTN</name>
<keyword evidence="6" id="KW-1185">Reference proteome</keyword>
<dbReference type="GO" id="GO:0009432">
    <property type="term" value="P:SOS response"/>
    <property type="evidence" value="ECO:0007669"/>
    <property type="project" value="UniProtKB-KW"/>
</dbReference>
<evidence type="ECO:0000313" key="5">
    <source>
        <dbReference type="EMBL" id="TVZ06388.1"/>
    </source>
</evidence>
<gene>
    <name evidence="5" type="ORF">EAS64_02905</name>
</gene>